<dbReference type="GO" id="GO:0046914">
    <property type="term" value="F:transition metal ion binding"/>
    <property type="evidence" value="ECO:0007669"/>
    <property type="project" value="InterPro"/>
</dbReference>
<accession>A0AAN2BJW6</accession>
<organism evidence="3 4">
    <name type="scientific">Marinagarivorans cellulosilyticus</name>
    <dbReference type="NCBI Taxonomy" id="2721545"/>
    <lineage>
        <taxon>Bacteria</taxon>
        <taxon>Pseudomonadati</taxon>
        <taxon>Pseudomonadota</taxon>
        <taxon>Gammaproteobacteria</taxon>
        <taxon>Cellvibrionales</taxon>
        <taxon>Cellvibrionaceae</taxon>
        <taxon>Marinagarivorans</taxon>
    </lineage>
</organism>
<dbReference type="InterPro" id="IPR008988">
    <property type="entry name" value="Transcriptional_repressor_C"/>
</dbReference>
<evidence type="ECO:0000256" key="1">
    <source>
        <dbReference type="ARBA" id="ARBA00023004"/>
    </source>
</evidence>
<reference evidence="3 4" key="1">
    <citation type="journal article" date="2022" name="IScience">
        <title>An ultrasensitive nanofiber-based assay for enzymatic hydrolysis and deep-sea microbial degradation of cellulose.</title>
        <authorList>
            <person name="Tsudome M."/>
            <person name="Tachioka M."/>
            <person name="Miyazaki M."/>
            <person name="Uchimura K."/>
            <person name="Tsuda M."/>
            <person name="Takaki Y."/>
            <person name="Deguchi S."/>
        </authorList>
    </citation>
    <scope>NUCLEOTIDE SEQUENCE [LARGE SCALE GENOMIC DNA]</scope>
    <source>
        <strain evidence="3 4">GE09</strain>
    </source>
</reference>
<dbReference type="Proteomes" id="UP001320119">
    <property type="component" value="Chromosome"/>
</dbReference>
<keyword evidence="1" id="KW-0408">Iron</keyword>
<dbReference type="SUPFAM" id="SSF50037">
    <property type="entry name" value="C-terminal domain of transcriptional repressors"/>
    <property type="match status" value="1"/>
</dbReference>
<dbReference type="EMBL" id="AP023086">
    <property type="protein sequence ID" value="BCD97443.1"/>
    <property type="molecule type" value="Genomic_DNA"/>
</dbReference>
<proteinExistence type="predicted"/>
<dbReference type="Gene3D" id="2.30.30.90">
    <property type="match status" value="1"/>
</dbReference>
<dbReference type="SMART" id="SM00899">
    <property type="entry name" value="FeoA"/>
    <property type="match status" value="1"/>
</dbReference>
<name>A0AAN2BJW6_9GAMM</name>
<keyword evidence="4" id="KW-1185">Reference proteome</keyword>
<evidence type="ECO:0000313" key="3">
    <source>
        <dbReference type="EMBL" id="BCD97443.1"/>
    </source>
</evidence>
<dbReference type="Pfam" id="PF04023">
    <property type="entry name" value="FeoA"/>
    <property type="match status" value="1"/>
</dbReference>
<sequence length="75" mass="7999">MTLNQLFEGQSGTISALETLNNALVRQCGTLGLIPGAVVQVLRRSRGKGPMQIKCDGTLYAIRADEAAQIRITVA</sequence>
<feature type="domain" description="Ferrous iron transporter FeoA-like" evidence="2">
    <location>
        <begin position="1"/>
        <end position="74"/>
    </location>
</feature>
<protein>
    <submittedName>
        <fullName evidence="3">Ferrous iron transport protein A</fullName>
    </submittedName>
</protein>
<dbReference type="KEGG" id="marq:MARGE09_P1644"/>
<dbReference type="RefSeq" id="WP_236986912.1">
    <property type="nucleotide sequence ID" value="NZ_AP023086.1"/>
</dbReference>
<evidence type="ECO:0000259" key="2">
    <source>
        <dbReference type="SMART" id="SM00899"/>
    </source>
</evidence>
<evidence type="ECO:0000313" key="4">
    <source>
        <dbReference type="Proteomes" id="UP001320119"/>
    </source>
</evidence>
<dbReference type="InterPro" id="IPR007167">
    <property type="entry name" value="Fe-transptr_FeoA-like"/>
</dbReference>
<dbReference type="AlphaFoldDB" id="A0AAN2BJW6"/>
<dbReference type="InterPro" id="IPR038157">
    <property type="entry name" value="FeoA_core_dom"/>
</dbReference>
<gene>
    <name evidence="3" type="ORF">MARGE09_P1644</name>
</gene>